<proteinExistence type="predicted"/>
<dbReference type="AlphaFoldDB" id="A0A7Z0TNX9"/>
<dbReference type="Proteomes" id="UP000564836">
    <property type="component" value="Chromosome"/>
</dbReference>
<protein>
    <submittedName>
        <fullName evidence="2">Uncharacterized protein</fullName>
    </submittedName>
</protein>
<evidence type="ECO:0000313" key="6">
    <source>
        <dbReference type="Proteomes" id="UP000664702"/>
    </source>
</evidence>
<dbReference type="EMBL" id="JACBFH010000001">
    <property type="protein sequence ID" value="NYY92808.1"/>
    <property type="molecule type" value="Genomic_DNA"/>
</dbReference>
<evidence type="ECO:0000313" key="3">
    <source>
        <dbReference type="EMBL" id="UEM10779.1"/>
    </source>
</evidence>
<dbReference type="EMBL" id="JAGEMI010000001">
    <property type="protein sequence ID" value="MBO1867230.1"/>
    <property type="molecule type" value="Genomic_DNA"/>
</dbReference>
<dbReference type="RefSeq" id="WP_080703855.1">
    <property type="nucleotide sequence ID" value="NZ_CP086136.1"/>
</dbReference>
<dbReference type="KEGG" id="bban:J4G43_040110"/>
<reference evidence="2" key="2">
    <citation type="submission" date="2020-06" db="EMBL/GenBank/DDBJ databases">
        <title>Whole Genome Sequence of Bradyrhizobium sp. Strain 323S2.</title>
        <authorList>
            <person name="Bromfield E.S.P."/>
        </authorList>
    </citation>
    <scope>NUCLEOTIDE SEQUENCE [LARGE SCALE GENOMIC DNA]</scope>
    <source>
        <strain evidence="2">323S2</strain>
    </source>
</reference>
<accession>A0A7Z0TNX9</accession>
<dbReference type="Proteomes" id="UP000664702">
    <property type="component" value="Chromosome"/>
</dbReference>
<organism evidence="2">
    <name type="scientific">Bradyrhizobium barranii subsp. barranii</name>
    <dbReference type="NCBI Taxonomy" id="2823807"/>
    <lineage>
        <taxon>Bacteria</taxon>
        <taxon>Pseudomonadati</taxon>
        <taxon>Pseudomonadota</taxon>
        <taxon>Alphaproteobacteria</taxon>
        <taxon>Hyphomicrobiales</taxon>
        <taxon>Nitrobacteraceae</taxon>
        <taxon>Bradyrhizobium</taxon>
        <taxon>Bradyrhizobium barranii</taxon>
    </lineage>
</organism>
<sequence length="69" mass="8104">MVDEALRRRAVDTVWSLHRAKHRDVDAADSRRCLLRRHLQGRWEARVSEVEELTGFGLAYSNRLPKDEC</sequence>
<name>A0A7Z0TNX9_9BRAD</name>
<reference evidence="1" key="3">
    <citation type="submission" date="2021-03" db="EMBL/GenBank/DDBJ databases">
        <title>Whole Genome Sequence of Bradyrhizobium sp. Strain 144S4.</title>
        <authorList>
            <person name="Bromfield E.S.P."/>
            <person name="Cloutier S."/>
        </authorList>
    </citation>
    <scope>NUCLEOTIDE SEQUENCE [LARGE SCALE GENOMIC DNA]</scope>
    <source>
        <strain evidence="1">144S4</strain>
    </source>
</reference>
<reference evidence="4 5" key="1">
    <citation type="journal article" date="2017" name="Syst. Appl. Microbiol.">
        <title>Soybeans inoculated with root zone soils of Canadian native legumes harbour diverse and novel Bradyrhizobium spp. that possess agricultural potential.</title>
        <authorList>
            <person name="Bromfield E.S.P."/>
            <person name="Cloutier S."/>
            <person name="Tambong J.T."/>
            <person name="Tran Thi T.V."/>
        </authorList>
    </citation>
    <scope>NUCLEOTIDE SEQUENCE [LARGE SCALE GENOMIC DNA]</scope>
    <source>
        <strain evidence="4 5">323S2</strain>
    </source>
</reference>
<gene>
    <name evidence="4" type="ORF">G6321_00036485</name>
    <name evidence="2" type="ORF">G6321_31805</name>
    <name evidence="3" type="ORF">J4G43_040110</name>
    <name evidence="1" type="ORF">J4G43_42005</name>
</gene>
<evidence type="ECO:0000313" key="2">
    <source>
        <dbReference type="EMBL" id="NYY92808.1"/>
    </source>
</evidence>
<dbReference type="EMBL" id="CP086136">
    <property type="protein sequence ID" value="UEM10779.1"/>
    <property type="molecule type" value="Genomic_DNA"/>
</dbReference>
<evidence type="ECO:0000313" key="4">
    <source>
        <dbReference type="EMBL" id="UGX91246.1"/>
    </source>
</evidence>
<evidence type="ECO:0000313" key="5">
    <source>
        <dbReference type="Proteomes" id="UP000564836"/>
    </source>
</evidence>
<reference evidence="5 6" key="4">
    <citation type="journal article" date="2022" name="Int. J. Syst. Evol. Microbiol.">
        <title>Strains of Bradyrhizobium barranii sp. nov. associated with legumes native to Canada are symbionts of soybeans and belong to different subspecies (subsp. barranii subsp. nov. and subsp. apii subsp. nov.) and symbiovars (sv. glycinearum and sv. septentrionale).</title>
        <authorList>
            <person name="Bromfield E.S.P."/>
            <person name="Cloutier S."/>
            <person name="Wasai-Hara S."/>
            <person name="Minamisawa K."/>
        </authorList>
    </citation>
    <scope>NUCLEOTIDE SEQUENCE [LARGE SCALE GENOMIC DNA]</scope>
    <source>
        <strain evidence="4 6">144S4</strain>
        <strain evidence="5">323S2</strain>
    </source>
</reference>
<evidence type="ECO:0000313" key="1">
    <source>
        <dbReference type="EMBL" id="MBO1867230.1"/>
    </source>
</evidence>
<dbReference type="EMBL" id="CP088280">
    <property type="protein sequence ID" value="UGX91246.1"/>
    <property type="molecule type" value="Genomic_DNA"/>
</dbReference>